<dbReference type="Proteomes" id="UP000003645">
    <property type="component" value="Chromosome"/>
</dbReference>
<feature type="domain" description="NFACT RNA-binding" evidence="6">
    <location>
        <begin position="450"/>
        <end position="549"/>
    </location>
</feature>
<evidence type="ECO:0000256" key="2">
    <source>
        <dbReference type="ARBA" id="ARBA00022730"/>
    </source>
</evidence>
<evidence type="ECO:0000256" key="3">
    <source>
        <dbReference type="ARBA" id="ARBA00022884"/>
    </source>
</evidence>
<evidence type="ECO:0000256" key="4">
    <source>
        <dbReference type="ARBA" id="ARBA00022917"/>
    </source>
</evidence>
<keyword evidence="5" id="KW-0175">Coiled coil</keyword>
<dbReference type="HOGENOM" id="CLU_022481_2_1_9"/>
<keyword evidence="1 5" id="KW-0820">tRNA-binding</keyword>
<dbReference type="Gene3D" id="2.30.310.10">
    <property type="entry name" value="ibrinogen binding protein from staphylococcus aureus domain"/>
    <property type="match status" value="1"/>
</dbReference>
<evidence type="ECO:0000313" key="8">
    <source>
        <dbReference type="Proteomes" id="UP000003645"/>
    </source>
</evidence>
<comment type="similarity">
    <text evidence="5">Belongs to the NEMF family.</text>
</comment>
<comment type="subunit">
    <text evidence="5">Associates with stalled 50S ribosomal subunits. Binds to RqcP.</text>
</comment>
<dbReference type="GO" id="GO:0043023">
    <property type="term" value="F:ribosomal large subunit binding"/>
    <property type="evidence" value="ECO:0007669"/>
    <property type="project" value="UniProtKB-UniRule"/>
</dbReference>
<dbReference type="InterPro" id="IPR008532">
    <property type="entry name" value="NFACT_RNA-bd"/>
</dbReference>
<feature type="coiled-coil region" evidence="5">
    <location>
        <begin position="295"/>
        <end position="322"/>
    </location>
</feature>
<evidence type="ECO:0000256" key="1">
    <source>
        <dbReference type="ARBA" id="ARBA00022555"/>
    </source>
</evidence>
<dbReference type="HAMAP" id="MF_00844_B">
    <property type="entry name" value="RqcH_B"/>
    <property type="match status" value="1"/>
</dbReference>
<evidence type="ECO:0000313" key="7">
    <source>
        <dbReference type="EMBL" id="AJT50700.1"/>
    </source>
</evidence>
<dbReference type="Pfam" id="PF05833">
    <property type="entry name" value="NFACT_N"/>
    <property type="match status" value="1"/>
</dbReference>
<evidence type="ECO:0000256" key="5">
    <source>
        <dbReference type="HAMAP-Rule" id="MF_00844"/>
    </source>
</evidence>
<keyword evidence="8" id="KW-1185">Reference proteome</keyword>
<dbReference type="STRING" id="1130798.LBLM1_06540"/>
<keyword evidence="3 5" id="KW-0694">RNA-binding</keyword>
<dbReference type="Gene3D" id="3.40.970.40">
    <property type="entry name" value="fibrinogen binding protein from staphylococcus aureus domain like"/>
    <property type="match status" value="1"/>
</dbReference>
<keyword evidence="4 5" id="KW-0648">Protein biosynthesis</keyword>
<name>A0A0D4CLA9_LIMMU</name>
<dbReference type="GO" id="GO:0072344">
    <property type="term" value="P:rescue of stalled ribosome"/>
    <property type="evidence" value="ECO:0007669"/>
    <property type="project" value="UniProtKB-UniRule"/>
</dbReference>
<dbReference type="InterPro" id="IPR051608">
    <property type="entry name" value="RQC_Subunit_NEMF"/>
</dbReference>
<dbReference type="PANTHER" id="PTHR15239">
    <property type="entry name" value="NUCLEAR EXPORT MEDIATOR FACTOR NEMF"/>
    <property type="match status" value="1"/>
</dbReference>
<accession>A0A0D4CLA9</accession>
<dbReference type="GO" id="GO:0000049">
    <property type="term" value="F:tRNA binding"/>
    <property type="evidence" value="ECO:0007669"/>
    <property type="project" value="UniProtKB-UniRule"/>
</dbReference>
<organism evidence="7 8">
    <name type="scientific">Limosilactobacillus mucosae LM1</name>
    <dbReference type="NCBI Taxonomy" id="1130798"/>
    <lineage>
        <taxon>Bacteria</taxon>
        <taxon>Bacillati</taxon>
        <taxon>Bacillota</taxon>
        <taxon>Bacilli</taxon>
        <taxon>Lactobacillales</taxon>
        <taxon>Lactobacillaceae</taxon>
        <taxon>Limosilactobacillus</taxon>
    </lineage>
</organism>
<dbReference type="AlphaFoldDB" id="A0A0D4CLA9"/>
<dbReference type="FunFam" id="2.30.310.10:FF:000004">
    <property type="entry name" value="Fibronectin-binding protein A"/>
    <property type="match status" value="1"/>
</dbReference>
<evidence type="ECO:0000259" key="6">
    <source>
        <dbReference type="Pfam" id="PF05670"/>
    </source>
</evidence>
<comment type="function">
    <text evidence="5">Key component of the ribosome quality control system (RQC), a ribosome-associated complex that mediates the extraction of incompletely synthesized nascent chains from stalled ribosomes and their subsequent degradation. RqcH recruits Ala-charged tRNA, and with RqcP directs the elongation of stalled nascent chains on 50S ribosomal subunits, leading to non-templated C-terminal alanine extensions (Ala tail). The Ala tail promotes nascent chain degradation. May add between 1 and at least 8 Ala residues. Binds to stalled 50S ribosomal subunits.</text>
</comment>
<dbReference type="PANTHER" id="PTHR15239:SF6">
    <property type="entry name" value="RIBOSOME QUALITY CONTROL COMPLEX SUBUNIT NEMF"/>
    <property type="match status" value="1"/>
</dbReference>
<dbReference type="Pfam" id="PF05670">
    <property type="entry name" value="NFACT-R_1"/>
    <property type="match status" value="1"/>
</dbReference>
<dbReference type="RefSeq" id="WP_045025401.1">
    <property type="nucleotide sequence ID" value="NZ_CP011013.1"/>
</dbReference>
<proteinExistence type="inferred from homology"/>
<sequence length="563" mass="63588">MPFDGFFTHAMVHELNQTLQGGRVSKVNQPYPAEMVMVIRANRHNYSLLISANPSYPRIQITQIPYQNPAVPSNFAMTMRKYLEGALVKEVAQIENDRIVKLTFSTLDELGDPLELVMMVEIMARHSNVTLVNAKTGKIIDAIKHVGSDVNRVRLLLPGAAFIMPPKQPRFNPYLPNQIYSDLVRELKDDPIQLAKKLQASYQGLAPETASELAAELLASDSLPSAYQTFLRHFEAPQPVLITNEKNKTSFAAFTPINTADLKVQSFATLSELLDAYYVNKAQSDRTKELAGQVLKVVHNELKKDQRKMKKFQKELADAADADRYRIRGELLTTWLHQVPRGAQSVELPNFYDENRPLKITLQPDLSPSRNAQKYFTRYNKLKASVKYVNEQMAITQKEIDYFETILSQIDLANPSDVQEIRLELQQQGYIKAKHKKGKKQRKIPVSKPEVFHAADGTVILVGKNNLQNDRLSFKTANKNEIWLHVKDMPGSHVVIRDSNPSKETILQAAQLAAWFSKGRDSAHVSVDYLPVKNLHKPSGAKPGFVTFRGQKTLSVTPKKLPN</sequence>
<dbReference type="EMBL" id="CP011013">
    <property type="protein sequence ID" value="AJT50700.1"/>
    <property type="molecule type" value="Genomic_DNA"/>
</dbReference>
<keyword evidence="2 5" id="KW-0699">rRNA-binding</keyword>
<dbReference type="InterPro" id="IPR043682">
    <property type="entry name" value="RqcH_bacterial"/>
</dbReference>
<reference evidence="7 8" key="1">
    <citation type="journal article" date="2012" name="J. Bacteriol.">
        <title>Genome sequence of Lactobacillus mucosae LM1, isolated from piglet feces.</title>
        <authorList>
            <person name="Lee J.H."/>
            <person name="Valeriano V.D."/>
            <person name="Shin Y.R."/>
            <person name="Chae J.P."/>
            <person name="Kim G.B."/>
            <person name="Ham J.S."/>
            <person name="Chun J."/>
            <person name="Kang D.K."/>
        </authorList>
    </citation>
    <scope>NUCLEOTIDE SEQUENCE [LARGE SCALE GENOMIC DNA]</scope>
    <source>
        <strain evidence="7 8">LM1</strain>
    </source>
</reference>
<dbReference type="KEGG" id="lmu:LBLM1_06540"/>
<dbReference type="GO" id="GO:0019843">
    <property type="term" value="F:rRNA binding"/>
    <property type="evidence" value="ECO:0007669"/>
    <property type="project" value="UniProtKB-UniRule"/>
</dbReference>
<dbReference type="GO" id="GO:1990112">
    <property type="term" value="C:RQC complex"/>
    <property type="evidence" value="ECO:0007669"/>
    <property type="project" value="TreeGrafter"/>
</dbReference>
<dbReference type="OrthoDB" id="9766163at2"/>
<protein>
    <recommendedName>
        <fullName evidence="5">Rqc2 homolog RqcH</fullName>
        <shortName evidence="5">RqcH</shortName>
    </recommendedName>
</protein>
<gene>
    <name evidence="5" type="primary">rqcH</name>
    <name evidence="7" type="ORF">LBLM1_06540</name>
</gene>